<name>A0A2S2BYH9_9NOCA</name>
<evidence type="ECO:0000259" key="1">
    <source>
        <dbReference type="PROSITE" id="PS50995"/>
    </source>
</evidence>
<dbReference type="KEGG" id="roz:CBI38_21090"/>
<dbReference type="Gene3D" id="1.10.10.10">
    <property type="entry name" value="Winged helix-like DNA-binding domain superfamily/Winged helix DNA-binding domain"/>
    <property type="match status" value="1"/>
</dbReference>
<feature type="domain" description="HTH marR-type" evidence="1">
    <location>
        <begin position="10"/>
        <end position="139"/>
    </location>
</feature>
<proteinExistence type="predicted"/>
<protein>
    <submittedName>
        <fullName evidence="2">MarR family transcriptional regulator</fullName>
    </submittedName>
</protein>
<dbReference type="PANTHER" id="PTHR33164:SF57">
    <property type="entry name" value="MARR-FAMILY TRANSCRIPTIONAL REGULATOR"/>
    <property type="match status" value="1"/>
</dbReference>
<dbReference type="InterPro" id="IPR000835">
    <property type="entry name" value="HTH_MarR-typ"/>
</dbReference>
<accession>A0A2S2BYH9</accession>
<reference evidence="2 3" key="1">
    <citation type="submission" date="2017-05" db="EMBL/GenBank/DDBJ databases">
        <title>Isolation of Rhodococcus sp. S2-17 biodegrading of BP-3.</title>
        <authorList>
            <person name="Lee Y."/>
            <person name="Kim K.H."/>
            <person name="Chun B.H."/>
            <person name="Jung H.S."/>
            <person name="Jeon C.O."/>
        </authorList>
    </citation>
    <scope>NUCLEOTIDE SEQUENCE [LARGE SCALE GENOMIC DNA]</scope>
    <source>
        <strain evidence="2 3">S2-17</strain>
    </source>
</reference>
<dbReference type="RefSeq" id="WP_109331940.1">
    <property type="nucleotide sequence ID" value="NZ_CP021354.1"/>
</dbReference>
<dbReference type="EMBL" id="CP021354">
    <property type="protein sequence ID" value="AWK73695.1"/>
    <property type="molecule type" value="Genomic_DNA"/>
</dbReference>
<dbReference type="GO" id="GO:0003700">
    <property type="term" value="F:DNA-binding transcription factor activity"/>
    <property type="evidence" value="ECO:0007669"/>
    <property type="project" value="InterPro"/>
</dbReference>
<keyword evidence="3" id="KW-1185">Reference proteome</keyword>
<evidence type="ECO:0000313" key="2">
    <source>
        <dbReference type="EMBL" id="AWK73695.1"/>
    </source>
</evidence>
<dbReference type="SUPFAM" id="SSF46785">
    <property type="entry name" value="Winged helix' DNA-binding domain"/>
    <property type="match status" value="1"/>
</dbReference>
<evidence type="ECO:0000313" key="3">
    <source>
        <dbReference type="Proteomes" id="UP000245711"/>
    </source>
</evidence>
<dbReference type="AlphaFoldDB" id="A0A2S2BYH9"/>
<dbReference type="Proteomes" id="UP000245711">
    <property type="component" value="Chromosome"/>
</dbReference>
<dbReference type="GO" id="GO:0006950">
    <property type="term" value="P:response to stress"/>
    <property type="evidence" value="ECO:0007669"/>
    <property type="project" value="TreeGrafter"/>
</dbReference>
<dbReference type="OrthoDB" id="3239785at2"/>
<gene>
    <name evidence="2" type="ORF">CBI38_21090</name>
</gene>
<dbReference type="PROSITE" id="PS50995">
    <property type="entry name" value="HTH_MARR_2"/>
    <property type="match status" value="1"/>
</dbReference>
<dbReference type="PANTHER" id="PTHR33164">
    <property type="entry name" value="TRANSCRIPTIONAL REGULATOR, MARR FAMILY"/>
    <property type="match status" value="1"/>
</dbReference>
<dbReference type="InterPro" id="IPR036390">
    <property type="entry name" value="WH_DNA-bd_sf"/>
</dbReference>
<dbReference type="InterPro" id="IPR036388">
    <property type="entry name" value="WH-like_DNA-bd_sf"/>
</dbReference>
<organism evidence="2 3">
    <name type="scientific">Rhodococcus oxybenzonivorans</name>
    <dbReference type="NCBI Taxonomy" id="1990687"/>
    <lineage>
        <taxon>Bacteria</taxon>
        <taxon>Bacillati</taxon>
        <taxon>Actinomycetota</taxon>
        <taxon>Actinomycetes</taxon>
        <taxon>Mycobacteriales</taxon>
        <taxon>Nocardiaceae</taxon>
        <taxon>Rhodococcus</taxon>
    </lineage>
</organism>
<dbReference type="Pfam" id="PF01047">
    <property type="entry name" value="MarR"/>
    <property type="match status" value="1"/>
</dbReference>
<dbReference type="SMART" id="SM00347">
    <property type="entry name" value="HTH_MARR"/>
    <property type="match status" value="1"/>
</dbReference>
<dbReference type="InterPro" id="IPR039422">
    <property type="entry name" value="MarR/SlyA-like"/>
</dbReference>
<sequence length="160" mass="18137">MTVSDREAVTADIENELTLLSRHYVHSQRAGLQIDRSAYLLLSRLELEHPVTLKELSEAFRLDISTINRQIGALLRRGLVERVPDPDGGMARKVQATDLGLEHLRSDRQLSRSGVERVIGGWSDGDREELRRLLSKFNAEVENLEGRSWPRRSKEGRPGS</sequence>